<feature type="domain" description="RCK N-terminal" evidence="3">
    <location>
        <begin position="1"/>
        <end position="117"/>
    </location>
</feature>
<keyword evidence="1" id="KW-0813">Transport</keyword>
<sequence>MRVTVLGASRFAIATIRQLIARGHDVVLIEQDRDRIDELAETHDCGMIHGDGTLPHTLQDAFGDGSDAFVALTNTDNVNILAAAVARSIGYPRVVTQITNPELQPIIDQLGLGETITPHESVARSLVEALEQHDRVSTVGVLKNELRLALVTVPDGFAETPFAGIALPETVQGIARIRQEEETVLTPESTVMAQDQLLLLSAAEDHDGLLSSFAEPEGE</sequence>
<keyword evidence="2" id="KW-0406">Ion transport</keyword>
<dbReference type="PROSITE" id="PS51201">
    <property type="entry name" value="RCK_N"/>
    <property type="match status" value="1"/>
</dbReference>
<dbReference type="InterPro" id="IPR003148">
    <property type="entry name" value="RCK_N"/>
</dbReference>
<dbReference type="SUPFAM" id="SSF51735">
    <property type="entry name" value="NAD(P)-binding Rossmann-fold domains"/>
    <property type="match status" value="1"/>
</dbReference>
<organism evidence="4 5">
    <name type="scientific">Thalassovita mangrovi</name>
    <dbReference type="NCBI Taxonomy" id="2692236"/>
    <lineage>
        <taxon>Bacteria</taxon>
        <taxon>Pseudomonadati</taxon>
        <taxon>Pseudomonadota</taxon>
        <taxon>Alphaproteobacteria</taxon>
        <taxon>Rhodobacterales</taxon>
        <taxon>Roseobacteraceae</taxon>
        <taxon>Thalassovita</taxon>
    </lineage>
</organism>
<dbReference type="EMBL" id="WWEN01000009">
    <property type="protein sequence ID" value="MYM57120.1"/>
    <property type="molecule type" value="Genomic_DNA"/>
</dbReference>
<dbReference type="PANTHER" id="PTHR43833:SF5">
    <property type="entry name" value="TRK SYSTEM POTASSIUM UPTAKE PROTEIN TRKA"/>
    <property type="match status" value="1"/>
</dbReference>
<dbReference type="InterPro" id="IPR036291">
    <property type="entry name" value="NAD(P)-bd_dom_sf"/>
</dbReference>
<evidence type="ECO:0000256" key="2">
    <source>
        <dbReference type="ARBA" id="ARBA00023065"/>
    </source>
</evidence>
<dbReference type="Pfam" id="PF02254">
    <property type="entry name" value="TrkA_N"/>
    <property type="match status" value="1"/>
</dbReference>
<comment type="caution">
    <text evidence="4">The sequence shown here is derived from an EMBL/GenBank/DDBJ whole genome shotgun (WGS) entry which is preliminary data.</text>
</comment>
<protein>
    <recommendedName>
        <fullName evidence="3">RCK N-terminal domain-containing protein</fullName>
    </recommendedName>
</protein>
<dbReference type="AlphaFoldDB" id="A0A6L8LRA6"/>
<dbReference type="InterPro" id="IPR050721">
    <property type="entry name" value="Trk_Ktr_HKT_K-transport"/>
</dbReference>
<dbReference type="Gene3D" id="3.40.50.720">
    <property type="entry name" value="NAD(P)-binding Rossmann-like Domain"/>
    <property type="match status" value="1"/>
</dbReference>
<evidence type="ECO:0000313" key="5">
    <source>
        <dbReference type="Proteomes" id="UP000479043"/>
    </source>
</evidence>
<dbReference type="GO" id="GO:0006813">
    <property type="term" value="P:potassium ion transport"/>
    <property type="evidence" value="ECO:0007669"/>
    <property type="project" value="InterPro"/>
</dbReference>
<evidence type="ECO:0000256" key="1">
    <source>
        <dbReference type="ARBA" id="ARBA00022448"/>
    </source>
</evidence>
<dbReference type="Proteomes" id="UP000479043">
    <property type="component" value="Unassembled WGS sequence"/>
</dbReference>
<gene>
    <name evidence="4" type="ORF">GR167_17520</name>
</gene>
<reference evidence="4 5" key="1">
    <citation type="submission" date="2020-01" db="EMBL/GenBank/DDBJ databases">
        <authorList>
            <person name="Chen S."/>
        </authorList>
    </citation>
    <scope>NUCLEOTIDE SEQUENCE [LARGE SCALE GENOMIC DNA]</scope>
    <source>
        <strain evidence="4 5">GS-10</strain>
    </source>
</reference>
<proteinExistence type="predicted"/>
<accession>A0A6L8LRA6</accession>
<keyword evidence="5" id="KW-1185">Reference proteome</keyword>
<dbReference type="RefSeq" id="WP_160975030.1">
    <property type="nucleotide sequence ID" value="NZ_WWEN01000009.1"/>
</dbReference>
<dbReference type="PANTHER" id="PTHR43833">
    <property type="entry name" value="POTASSIUM CHANNEL PROTEIN 2-RELATED-RELATED"/>
    <property type="match status" value="1"/>
</dbReference>
<evidence type="ECO:0000259" key="3">
    <source>
        <dbReference type="PROSITE" id="PS51201"/>
    </source>
</evidence>
<evidence type="ECO:0000313" key="4">
    <source>
        <dbReference type="EMBL" id="MYM57120.1"/>
    </source>
</evidence>
<name>A0A6L8LRA6_9RHOB</name>